<reference evidence="2" key="1">
    <citation type="submission" date="2023-06" db="EMBL/GenBank/DDBJ databases">
        <title>Complete Genome of Candidatus Phytoplasma asteris M8.</title>
        <authorList>
            <person name="Toth R."/>
            <person name="Ilic A.-M."/>
            <person name="Huettel B."/>
            <person name="Duduk B."/>
            <person name="Kube M."/>
        </authorList>
    </citation>
    <scope>NUCLEOTIDE SEQUENCE [LARGE SCALE GENOMIC DNA]</scope>
    <source>
        <strain evidence="2">M8</strain>
    </source>
</reference>
<organism evidence="2 3">
    <name type="scientific">Candidatus Phytoplasma asteris</name>
    <dbReference type="NCBI Taxonomy" id="85620"/>
    <lineage>
        <taxon>Bacteria</taxon>
        <taxon>Bacillati</taxon>
        <taxon>Mycoplasmatota</taxon>
        <taxon>Mollicutes</taxon>
        <taxon>Acholeplasmatales</taxon>
        <taxon>Acholeplasmataceae</taxon>
        <taxon>Candidatus Phytoplasma</taxon>
        <taxon>16SrI (Aster yellows group)</taxon>
    </lineage>
</organism>
<gene>
    <name evidence="2" type="ORF">QN326_00820</name>
</gene>
<evidence type="ECO:0008006" key="4">
    <source>
        <dbReference type="Google" id="ProtNLM"/>
    </source>
</evidence>
<name>A0ABZ3CDW5_9MOLU</name>
<keyword evidence="3" id="KW-1185">Reference proteome</keyword>
<keyword evidence="1" id="KW-0812">Transmembrane</keyword>
<evidence type="ECO:0000313" key="3">
    <source>
        <dbReference type="Proteomes" id="UP001483898"/>
    </source>
</evidence>
<dbReference type="Proteomes" id="UP001483898">
    <property type="component" value="Chromosome"/>
</dbReference>
<evidence type="ECO:0000313" key="2">
    <source>
        <dbReference type="EMBL" id="WZX02117.1"/>
    </source>
</evidence>
<proteinExistence type="predicted"/>
<accession>A0ABZ3CDW5</accession>
<protein>
    <recommendedName>
        <fullName evidence="4">Effector</fullName>
    </recommendedName>
</protein>
<keyword evidence="1" id="KW-0472">Membrane</keyword>
<keyword evidence="1" id="KW-1133">Transmembrane helix</keyword>
<feature type="transmembrane region" description="Helical" evidence="1">
    <location>
        <begin position="6"/>
        <end position="28"/>
    </location>
</feature>
<feature type="transmembrane region" description="Helical" evidence="1">
    <location>
        <begin position="49"/>
        <end position="69"/>
    </location>
</feature>
<sequence length="292" mass="34642">MELFQKLTIIGFLFLLFVVIIPLCIYFYQKQQNKKRITKINLKSTIFFYYIKFFLGSLVIGIIAFIWYIKVNTTNQIDSNTKPTTKIETHDEWFQSKNKQKESESYYDSYRIDYSEKNKEVIQTLKASEITHLEMVGSDGSKTKIEGTPMIKRTYTFYGLNGLGKGKHQEYEPTDLATFCKNPFNEWNEPLPYHPGSDFNYFHTNYKNKDSQFDGGNRVSVDHSNHYIELNYEGPKYLLEEDKDFFMDEVNCPTNKKDEDNHVIRKTYCLHFNPKQGYITLYTQKFNKKENK</sequence>
<dbReference type="RefSeq" id="WP_342386618.1">
    <property type="nucleotide sequence ID" value="NZ_CP128414.1"/>
</dbReference>
<evidence type="ECO:0000256" key="1">
    <source>
        <dbReference type="SAM" id="Phobius"/>
    </source>
</evidence>
<dbReference type="EMBL" id="CP128414">
    <property type="protein sequence ID" value="WZX02117.1"/>
    <property type="molecule type" value="Genomic_DNA"/>
</dbReference>